<gene>
    <name evidence="1" type="ORF">PACLA_8A073316</name>
</gene>
<name>A0A6S7JAV9_PARCT</name>
<protein>
    <submittedName>
        <fullName evidence="1">Uncharacterized protein</fullName>
    </submittedName>
</protein>
<dbReference type="EMBL" id="CACRXK020014745">
    <property type="protein sequence ID" value="CAB4027341.1"/>
    <property type="molecule type" value="Genomic_DNA"/>
</dbReference>
<dbReference type="AlphaFoldDB" id="A0A6S7JAV9"/>
<reference evidence="1" key="1">
    <citation type="submission" date="2020-04" db="EMBL/GenBank/DDBJ databases">
        <authorList>
            <person name="Alioto T."/>
            <person name="Alioto T."/>
            <person name="Gomez Garrido J."/>
        </authorList>
    </citation>
    <scope>NUCLEOTIDE SEQUENCE</scope>
    <source>
        <strain evidence="1">A484AB</strain>
    </source>
</reference>
<evidence type="ECO:0000313" key="1">
    <source>
        <dbReference type="EMBL" id="CAB4027341.1"/>
    </source>
</evidence>
<keyword evidence="2" id="KW-1185">Reference proteome</keyword>
<evidence type="ECO:0000313" key="2">
    <source>
        <dbReference type="Proteomes" id="UP001152795"/>
    </source>
</evidence>
<accession>A0A6S7JAV9</accession>
<sequence length="300" mass="33984">MNKIVSTNRLGVELSHTRSNSLFMKINKDRDCTDSWPTTSELKVIAAKELYEDNTEILSESTPTQSNCNTNGKEVFGIRPKKRTMSMFIMTSHTETPAEVLPIKGFTCEILTQLQAYIQQQIVKVSKIEENDQVTSSTDNTSCLILEIIKQALAWWAASFTTQTVLGEKCLKKKEIPSLLSNNCNNRASELAEHLLELGINIQNRTIDDVADKLRELVVNEWQGEFQEDYAHFFRSNDQVHDGVAFMQESEKYLSKECDTSATPAFLACYNAGGSHYNAIILDEIDLTKRPIHQHQRTAQ</sequence>
<proteinExistence type="predicted"/>
<comment type="caution">
    <text evidence="1">The sequence shown here is derived from an EMBL/GenBank/DDBJ whole genome shotgun (WGS) entry which is preliminary data.</text>
</comment>
<organism evidence="1 2">
    <name type="scientific">Paramuricea clavata</name>
    <name type="common">Red gorgonian</name>
    <name type="synonym">Violescent sea-whip</name>
    <dbReference type="NCBI Taxonomy" id="317549"/>
    <lineage>
        <taxon>Eukaryota</taxon>
        <taxon>Metazoa</taxon>
        <taxon>Cnidaria</taxon>
        <taxon>Anthozoa</taxon>
        <taxon>Octocorallia</taxon>
        <taxon>Malacalcyonacea</taxon>
        <taxon>Plexauridae</taxon>
        <taxon>Paramuricea</taxon>
    </lineage>
</organism>
<dbReference type="Proteomes" id="UP001152795">
    <property type="component" value="Unassembled WGS sequence"/>
</dbReference>